<feature type="chain" id="PRO_5046933437" description="SLH domain-containing protein" evidence="1">
    <location>
        <begin position="32"/>
        <end position="1305"/>
    </location>
</feature>
<organism evidence="3 4">
    <name type="scientific">Cohnella kolymensis</name>
    <dbReference type="NCBI Taxonomy" id="1590652"/>
    <lineage>
        <taxon>Bacteria</taxon>
        <taxon>Bacillati</taxon>
        <taxon>Bacillota</taxon>
        <taxon>Bacilli</taxon>
        <taxon>Bacillales</taxon>
        <taxon>Paenibacillaceae</taxon>
        <taxon>Cohnella</taxon>
    </lineage>
</organism>
<keyword evidence="1" id="KW-0732">Signal</keyword>
<dbReference type="InterPro" id="IPR013783">
    <property type="entry name" value="Ig-like_fold"/>
</dbReference>
<sequence>MRHMKRPLVWLMLVALIGTLIPAGFTPKANAAGNPATYFIPDSSGIRNTAKLVLDNKTSPDYLTRTTAYTTNNGTLTINGTYSYVSKDSMAVKIEQLNLQSDGSWTPDSTHFTTGTVVEEPGSMNRFSASGLTLFSGMNRITFSGKQGSINRSDVFYVLYDQVPYVQSMQVTSASGTINLNEGTQAVVPSQDITLQGVAKNANKVTVGVNGGSQIIASVLEDGTFFSPSLKLLAGLNTLTITITNGTNTANISRQLYYFDPNNPYTDVQLVQTGGGTHQLVNAIPQLTNSTATPEGKLTVQMLVPSDELSPDFGDNASYTLNGGASTVIPAASVTSETIIPGSDGVTPKYRLVTFTTPNTFQFKSVSGVYDKTQSVSLTVSYTDNTKTFTSTFNGKFMYLPGDTVITKMHYLPGYDGTSSVGTALKEPLNGAEVSSSIFYILVEADQSIGTTTNLSAVYLPLASSVIDLTDVTPAGTPANQKVYKVKDFANGQQKVQFKLGTSSSTYNADITFVSKSYIYVENLYDGQTYSFDSNVTNTITITGQYIGFQNIATGSAQYFINGIAVTTPALSVTTSTPTFNLPLTVGGTSPLVFGENRIVFKGINQNGTGNSQEIIKEIRIYIIDTNVSTITRFHPTLSAATREPFDSAILSQTNYPTSKMAKIFALTPEFLPKDGKYITSETQYDLVLRGGGASFMNLKLGSQTMHRMNLPTTANLPTTGTFDFDFNGDGDDETYTYDFAGDQTEFIFRVREISFAAPGSHIYNLELINSTGAVSNQSLEITRELSPYRILSPQPTVGNQIVVNKNFVRFDIEAEGATEVLIGGKPAVKRADLNDRFVYDYVGLKPDKLTAIKIQIKTAGNTLNDTVNVFYTASVQVDSQYMEKLGPKYAIFNKKLQLTFPKGTVLKSAYPNLNSRRTSKLYNDTMILFGIADPVDGIVEKRNDYGNILGVDKDARTYQGLDSILIPDYLTLRFGNNSNTFNFTRISEVFWISGGAGEFGERGQIGYKPATNGLAPYSNEGNFTEFAAERKVIPSNRGKLTLTYDSNVVEEVGHTVTVFRYTDKGVWENIGGEVNTKSRTITVPFDDFGYYMVVKLRKSFNDVTNHGWARNILNGLYSKGIMKSIRGDEFGANDLTTRGEFATLLVKSLNIPINSEGVQTFFDISPGTASDTWDYEHIETAARAGIVTGLSEGFFGADMRLSRQEAAVMIARALELKIAVNDSKLEASLAKTFADSGSIHYYARPSVDAVNKAKIMTGSAATATGQNKAVLNFNPRGNMTRAEAGKIAVALLQKKTKIFPKNLS</sequence>
<dbReference type="RefSeq" id="WP_041061237.1">
    <property type="nucleotide sequence ID" value="NZ_JXAL01000006.1"/>
</dbReference>
<feature type="domain" description="SLH" evidence="2">
    <location>
        <begin position="1097"/>
        <end position="1158"/>
    </location>
</feature>
<evidence type="ECO:0000313" key="3">
    <source>
        <dbReference type="EMBL" id="KIL36672.1"/>
    </source>
</evidence>
<feature type="domain" description="SLH" evidence="2">
    <location>
        <begin position="1231"/>
        <end position="1303"/>
    </location>
</feature>
<evidence type="ECO:0000259" key="2">
    <source>
        <dbReference type="PROSITE" id="PS51272"/>
    </source>
</evidence>
<feature type="domain" description="SLH" evidence="2">
    <location>
        <begin position="1159"/>
        <end position="1225"/>
    </location>
</feature>
<dbReference type="Gene3D" id="2.60.40.10">
    <property type="entry name" value="Immunoglobulins"/>
    <property type="match status" value="1"/>
</dbReference>
<reference evidence="3 4" key="1">
    <citation type="submission" date="2014-12" db="EMBL/GenBank/DDBJ databases">
        <title>Draft genome sequence of Cohnella kolymensis strain B-2846.</title>
        <authorList>
            <person name="Karlyshev A.V."/>
            <person name="Kudryashova E.B."/>
        </authorList>
    </citation>
    <scope>NUCLEOTIDE SEQUENCE [LARGE SCALE GENOMIC DNA]</scope>
    <source>
        <strain evidence="3 4">VKM B-2846</strain>
    </source>
</reference>
<dbReference type="Proteomes" id="UP000054526">
    <property type="component" value="Unassembled WGS sequence"/>
</dbReference>
<keyword evidence="4" id="KW-1185">Reference proteome</keyword>
<comment type="caution">
    <text evidence="3">The sequence shown here is derived from an EMBL/GenBank/DDBJ whole genome shotgun (WGS) entry which is preliminary data.</text>
</comment>
<feature type="signal peptide" evidence="1">
    <location>
        <begin position="1"/>
        <end position="31"/>
    </location>
</feature>
<dbReference type="PROSITE" id="PS51272">
    <property type="entry name" value="SLH"/>
    <property type="match status" value="3"/>
</dbReference>
<dbReference type="Pfam" id="PF00395">
    <property type="entry name" value="SLH"/>
    <property type="match status" value="3"/>
</dbReference>
<dbReference type="InterPro" id="IPR001119">
    <property type="entry name" value="SLH_dom"/>
</dbReference>
<evidence type="ECO:0000256" key="1">
    <source>
        <dbReference type="SAM" id="SignalP"/>
    </source>
</evidence>
<gene>
    <name evidence="3" type="ORF">SD71_06620</name>
</gene>
<name>A0ABR5A8D6_9BACL</name>
<protein>
    <recommendedName>
        <fullName evidence="2">SLH domain-containing protein</fullName>
    </recommendedName>
</protein>
<dbReference type="EMBL" id="JXAL01000006">
    <property type="protein sequence ID" value="KIL36672.1"/>
    <property type="molecule type" value="Genomic_DNA"/>
</dbReference>
<accession>A0ABR5A8D6</accession>
<evidence type="ECO:0000313" key="4">
    <source>
        <dbReference type="Proteomes" id="UP000054526"/>
    </source>
</evidence>
<proteinExistence type="predicted"/>